<proteinExistence type="predicted"/>
<dbReference type="RefSeq" id="WP_006926697.1">
    <property type="nucleotide sequence ID" value="NZ_CM001402.1"/>
</dbReference>
<evidence type="ECO:0000313" key="5">
    <source>
        <dbReference type="Proteomes" id="UP000183868"/>
    </source>
</evidence>
<dbReference type="STRING" id="880073.Cabys_2948"/>
<dbReference type="HOGENOM" id="CLU_448939_0_0_0"/>
<dbReference type="KEGG" id="caby:Cabys_2948"/>
<dbReference type="eggNOG" id="ENOG502ZBGT">
    <property type="taxonomic scope" value="Bacteria"/>
</dbReference>
<sequence precursor="true">MKTLCFFLIFSLFSLLGAQNFWNTPPTSVPKKPVKELTFIAYFFNKAVLNNIYARNDFLKGQVVGRLFGGNTTNTSSAESFYFEQRLLPFFIYQPKLFDGRAILRASFEIDWTWGDASYGVGGNFGSAFSADQVNLQTQNVELELIPRKGWAVNLGLQRLFDTPYNPYRTFFETMTLTGYRLAFWGSDAVGISVRHDRDYSRFKAGYYQLYENNIEQKDDVVLWELMAEKDLTPTWRQGVSLWYVQDRASGEGGVSILGQGLNSLLNDYNGVFRFNTIGSQKYKADIFWLGTFWNRNAEYKLDRLALGGFAVANLGKVQIQTADGWQKLADIAGFAANFRCGYRYGQTRRDVFEADILLSSGDDNGLQDKKYQGVITGNTWGSPGAIFISSGSYLLFPHGNVVNRYLALVPDLSNMGRGLLGGTLNFHRAFIPNKLYGKAGLAVGSAFSAPTGGGNLIGYEANAMLGYQAGVFMNTELHAAHAWLGDFYKSRQVNGDQPGKPHNPWTVFLAFKWLMF</sequence>
<name>H1XYJ5_CALAY</name>
<reference evidence="3 4" key="1">
    <citation type="submission" date="2011-09" db="EMBL/GenBank/DDBJ databases">
        <title>The permanent draft genome of Caldithrix abyssi DSM 13497.</title>
        <authorList>
            <consortium name="US DOE Joint Genome Institute (JGI-PGF)"/>
            <person name="Lucas S."/>
            <person name="Han J."/>
            <person name="Lapidus A."/>
            <person name="Bruce D."/>
            <person name="Goodwin L."/>
            <person name="Pitluck S."/>
            <person name="Peters L."/>
            <person name="Kyrpides N."/>
            <person name="Mavromatis K."/>
            <person name="Ivanova N."/>
            <person name="Mikhailova N."/>
            <person name="Chertkov O."/>
            <person name="Detter J.C."/>
            <person name="Tapia R."/>
            <person name="Han C."/>
            <person name="Land M."/>
            <person name="Hauser L."/>
            <person name="Markowitz V."/>
            <person name="Cheng J.-F."/>
            <person name="Hugenholtz P."/>
            <person name="Woyke T."/>
            <person name="Wu D."/>
            <person name="Spring S."/>
            <person name="Brambilla E."/>
            <person name="Klenk H.-P."/>
            <person name="Eisen J.A."/>
        </authorList>
    </citation>
    <scope>NUCLEOTIDE SEQUENCE [LARGE SCALE GENOMIC DNA]</scope>
    <source>
        <strain evidence="3 4">DSM 13497</strain>
    </source>
</reference>
<dbReference type="Proteomes" id="UP000183868">
    <property type="component" value="Chromosome"/>
</dbReference>
<dbReference type="InParanoid" id="H1XYJ5"/>
<organism evidence="3 4">
    <name type="scientific">Caldithrix abyssi DSM 13497</name>
    <dbReference type="NCBI Taxonomy" id="880073"/>
    <lineage>
        <taxon>Bacteria</taxon>
        <taxon>Pseudomonadati</taxon>
        <taxon>Calditrichota</taxon>
        <taxon>Calditrichia</taxon>
        <taxon>Calditrichales</taxon>
        <taxon>Calditrichaceae</taxon>
        <taxon>Caldithrix</taxon>
    </lineage>
</organism>
<evidence type="ECO:0000313" key="2">
    <source>
        <dbReference type="EMBL" id="APF19696.1"/>
    </source>
</evidence>
<feature type="signal peptide" evidence="1">
    <location>
        <begin position="1"/>
        <end position="18"/>
    </location>
</feature>
<dbReference type="PaxDb" id="880073-Calab_0160"/>
<gene>
    <name evidence="2" type="primary">lamB</name>
    <name evidence="2" type="ORF">Cabys_2948</name>
    <name evidence="3" type="ORF">Calab_0160</name>
</gene>
<keyword evidence="1" id="KW-0732">Signal</keyword>
<dbReference type="EMBL" id="CP018099">
    <property type="protein sequence ID" value="APF19696.1"/>
    <property type="molecule type" value="Genomic_DNA"/>
</dbReference>
<dbReference type="EMBL" id="CM001402">
    <property type="protein sequence ID" value="EHO39813.1"/>
    <property type="molecule type" value="Genomic_DNA"/>
</dbReference>
<accession>H1XYJ5</accession>
<evidence type="ECO:0000256" key="1">
    <source>
        <dbReference type="SAM" id="SignalP"/>
    </source>
</evidence>
<reference evidence="2 5" key="2">
    <citation type="submission" date="2016-11" db="EMBL/GenBank/DDBJ databases">
        <title>Genomic analysis of Caldithrix abyssi and proposal of a novel bacterial phylum Caldithrichaeota.</title>
        <authorList>
            <person name="Kublanov I."/>
            <person name="Sigalova O."/>
            <person name="Gavrilov S."/>
            <person name="Lebedinsky A."/>
            <person name="Ivanova N."/>
            <person name="Daum C."/>
            <person name="Reddy T."/>
            <person name="Klenk H.P."/>
            <person name="Goker M."/>
            <person name="Reva O."/>
            <person name="Miroshnichenko M."/>
            <person name="Kyprides N."/>
            <person name="Woyke T."/>
            <person name="Gelfand M."/>
        </authorList>
    </citation>
    <scope>NUCLEOTIDE SEQUENCE [LARGE SCALE GENOMIC DNA]</scope>
    <source>
        <strain evidence="2 5">LF13</strain>
    </source>
</reference>
<feature type="chain" id="PRO_5010834693" evidence="1">
    <location>
        <begin position="19"/>
        <end position="517"/>
    </location>
</feature>
<protein>
    <submittedName>
        <fullName evidence="2">LamB porin family protein, putative</fullName>
    </submittedName>
</protein>
<dbReference type="Proteomes" id="UP000004671">
    <property type="component" value="Chromosome"/>
</dbReference>
<dbReference type="OrthoDB" id="5377370at2"/>
<dbReference type="AlphaFoldDB" id="H1XYJ5"/>
<evidence type="ECO:0000313" key="4">
    <source>
        <dbReference type="Proteomes" id="UP000004671"/>
    </source>
</evidence>
<evidence type="ECO:0000313" key="3">
    <source>
        <dbReference type="EMBL" id="EHO39813.1"/>
    </source>
</evidence>
<keyword evidence="4" id="KW-1185">Reference proteome</keyword>